<keyword evidence="3" id="KW-1185">Reference proteome</keyword>
<dbReference type="InParanoid" id="A0A165I8C6"/>
<evidence type="ECO:0000256" key="1">
    <source>
        <dbReference type="SAM" id="MobiDB-lite"/>
    </source>
</evidence>
<name>A0A165I8C6_EXIGL</name>
<organism evidence="2 3">
    <name type="scientific">Exidia glandulosa HHB12029</name>
    <dbReference type="NCBI Taxonomy" id="1314781"/>
    <lineage>
        <taxon>Eukaryota</taxon>
        <taxon>Fungi</taxon>
        <taxon>Dikarya</taxon>
        <taxon>Basidiomycota</taxon>
        <taxon>Agaricomycotina</taxon>
        <taxon>Agaricomycetes</taxon>
        <taxon>Auriculariales</taxon>
        <taxon>Exidiaceae</taxon>
        <taxon>Exidia</taxon>
    </lineage>
</organism>
<evidence type="ECO:0000313" key="2">
    <source>
        <dbReference type="EMBL" id="KZV93048.1"/>
    </source>
</evidence>
<evidence type="ECO:0000313" key="3">
    <source>
        <dbReference type="Proteomes" id="UP000077266"/>
    </source>
</evidence>
<dbReference type="Proteomes" id="UP000077266">
    <property type="component" value="Unassembled WGS sequence"/>
</dbReference>
<protein>
    <submittedName>
        <fullName evidence="2">Uncharacterized protein</fullName>
    </submittedName>
</protein>
<proteinExistence type="predicted"/>
<feature type="region of interest" description="Disordered" evidence="1">
    <location>
        <begin position="17"/>
        <end position="62"/>
    </location>
</feature>
<gene>
    <name evidence="2" type="ORF">EXIGLDRAFT_692097</name>
</gene>
<dbReference type="EMBL" id="KV425997">
    <property type="protein sequence ID" value="KZV93048.1"/>
    <property type="molecule type" value="Genomic_DNA"/>
</dbReference>
<sequence>MTKSSMSAACTIIENITKSGQGERPKPVSHCLSPSPHLPQSMKGRTPARSGALRPCTATPQTPQSSSLFVVVAMSYSNRPESFTNTEWFSCLARASAHDNALAGRALNPRAISTVHGNGLVNIKDNHRGAGACSSSVFNPNAALGDILLMHHNFMTQFRTLVSSAVGQQRGGSNQLHCKPDVQRNMCNRQDAAVQVEEMWRERNNLRAELQRARREHAMSPLPPYKPCTLPPTLASAVSPGHNTAVPINVDHVMREPMPVPAQVPQRFPPGLPIPRPTTAPPTLPANDSPQVGEVFAYNIHAVQDTFPPEVRVTPTEFHWTDLFTNDFFSEDFAAAASNDAGSVQEGMGNLDLDTADEVLRFLSPEALQNRFEGAATD</sequence>
<accession>A0A165I8C6</accession>
<reference evidence="2 3" key="1">
    <citation type="journal article" date="2016" name="Mol. Biol. Evol.">
        <title>Comparative Genomics of Early-Diverging Mushroom-Forming Fungi Provides Insights into the Origins of Lignocellulose Decay Capabilities.</title>
        <authorList>
            <person name="Nagy L.G."/>
            <person name="Riley R."/>
            <person name="Tritt A."/>
            <person name="Adam C."/>
            <person name="Daum C."/>
            <person name="Floudas D."/>
            <person name="Sun H."/>
            <person name="Yadav J.S."/>
            <person name="Pangilinan J."/>
            <person name="Larsson K.H."/>
            <person name="Matsuura K."/>
            <person name="Barry K."/>
            <person name="Labutti K."/>
            <person name="Kuo R."/>
            <person name="Ohm R.A."/>
            <person name="Bhattacharya S.S."/>
            <person name="Shirouzu T."/>
            <person name="Yoshinaga Y."/>
            <person name="Martin F.M."/>
            <person name="Grigoriev I.V."/>
            <person name="Hibbett D.S."/>
        </authorList>
    </citation>
    <scope>NUCLEOTIDE SEQUENCE [LARGE SCALE GENOMIC DNA]</scope>
    <source>
        <strain evidence="2 3">HHB12029</strain>
    </source>
</reference>
<dbReference type="AlphaFoldDB" id="A0A165I8C6"/>